<keyword evidence="2" id="KW-1185">Reference proteome</keyword>
<reference evidence="1 2" key="1">
    <citation type="journal article" date="2020" name="ISME J.">
        <title>Comparative genomics reveals insights into cyanobacterial evolution and habitat adaptation.</title>
        <authorList>
            <person name="Chen M.Y."/>
            <person name="Teng W.K."/>
            <person name="Zhao L."/>
            <person name="Hu C.X."/>
            <person name="Zhou Y.K."/>
            <person name="Han B.P."/>
            <person name="Song L.R."/>
            <person name="Shu W.S."/>
        </authorList>
    </citation>
    <scope>NUCLEOTIDE SEQUENCE [LARGE SCALE GENOMIC DNA]</scope>
    <source>
        <strain evidence="1 2">FACHB-362</strain>
    </source>
</reference>
<evidence type="ECO:0000313" key="1">
    <source>
        <dbReference type="EMBL" id="MBD2691397.1"/>
    </source>
</evidence>
<dbReference type="Proteomes" id="UP000660381">
    <property type="component" value="Unassembled WGS sequence"/>
</dbReference>
<sequence length="45" mass="5279">MSQKYGSIAVEEALLVTASVKYLQPKCDRIYFWGNEQIFEIIPLW</sequence>
<name>A0ABR8IZ83_9NOST</name>
<evidence type="ECO:0000313" key="2">
    <source>
        <dbReference type="Proteomes" id="UP000660381"/>
    </source>
</evidence>
<gene>
    <name evidence="1" type="ORF">H6G68_06435</name>
</gene>
<dbReference type="EMBL" id="JACJTQ010000006">
    <property type="protein sequence ID" value="MBD2691397.1"/>
    <property type="molecule type" value="Genomic_DNA"/>
</dbReference>
<organism evidence="1 2">
    <name type="scientific">Anabaena catenula FACHB-362</name>
    <dbReference type="NCBI Taxonomy" id="2692877"/>
    <lineage>
        <taxon>Bacteria</taxon>
        <taxon>Bacillati</taxon>
        <taxon>Cyanobacteriota</taxon>
        <taxon>Cyanophyceae</taxon>
        <taxon>Nostocales</taxon>
        <taxon>Nostocaceae</taxon>
        <taxon>Anabaena</taxon>
    </lineage>
</organism>
<proteinExistence type="predicted"/>
<accession>A0ABR8IZ83</accession>
<dbReference type="RefSeq" id="WP_190905891.1">
    <property type="nucleotide sequence ID" value="NZ_JACJTQ010000006.1"/>
</dbReference>
<protein>
    <submittedName>
        <fullName evidence="1">Uncharacterized protein</fullName>
    </submittedName>
</protein>
<comment type="caution">
    <text evidence="1">The sequence shown here is derived from an EMBL/GenBank/DDBJ whole genome shotgun (WGS) entry which is preliminary data.</text>
</comment>